<dbReference type="Pfam" id="PF16062">
    <property type="entry name" value="MavL-like"/>
    <property type="match status" value="2"/>
</dbReference>
<dbReference type="OrthoDB" id="6357136at2759"/>
<proteinExistence type="predicted"/>
<sequence length="435" mass="47639">MSPSGNSVPSIISTLTARSRNPDALRSILRLRSKGLIPQTNRISDPRFDPATVQQDAQETRIIIHARYPRLVEDFLAHKRQYGSSVEKELYGSQDWTWEKQVARLVDKRPLVFMSSQDHTMLRDGKALGPAATQWDKVGTEAEATNSHLKLAEYLSYDEIMLGSLLGVSSPSYFINTGGRYNSGVVGKPGEYEDRGIIMGLVGARFERADHMDSTYIQPPVANPRQHPDLDSIFRAFVAPKRRSAGLPAEEHGAFDVDMYKARMRITIDILLLEANARADAAGKKAYVYVVGLGLGVWAVRGVDQAAYFVESFVEALGELQGRLTSLGTLEFAYIDPPGATRKVIEAAAAPLSINVIFSRRDPAAKLSGEAANQLLVLSYAWDGNSFPGNEYWTGSLIASGDPAAACMSQISELHNPIINPDFLDRIEILGAGAQ</sequence>
<evidence type="ECO:0000313" key="1">
    <source>
        <dbReference type="EMBL" id="KAF3765700.1"/>
    </source>
</evidence>
<dbReference type="AlphaFoldDB" id="A0A9P4Y3C6"/>
<organism evidence="1 2">
    <name type="scientific">Cryphonectria parasitica (strain ATCC 38755 / EP155)</name>
    <dbReference type="NCBI Taxonomy" id="660469"/>
    <lineage>
        <taxon>Eukaryota</taxon>
        <taxon>Fungi</taxon>
        <taxon>Dikarya</taxon>
        <taxon>Ascomycota</taxon>
        <taxon>Pezizomycotina</taxon>
        <taxon>Sordariomycetes</taxon>
        <taxon>Sordariomycetidae</taxon>
        <taxon>Diaporthales</taxon>
        <taxon>Cryphonectriaceae</taxon>
        <taxon>Cryphonectria-Endothia species complex</taxon>
        <taxon>Cryphonectria</taxon>
    </lineage>
</organism>
<gene>
    <name evidence="1" type="ORF">M406DRAFT_68121</name>
</gene>
<dbReference type="RefSeq" id="XP_040776661.1">
    <property type="nucleotide sequence ID" value="XM_040925140.1"/>
</dbReference>
<reference evidence="1" key="1">
    <citation type="journal article" date="2020" name="Phytopathology">
        <title>Genome sequence of the chestnut blight fungus Cryphonectria parasitica EP155: A fundamental resource for an archetypical invasive plant pathogen.</title>
        <authorList>
            <person name="Crouch J.A."/>
            <person name="Dawe A."/>
            <person name="Aerts A."/>
            <person name="Barry K."/>
            <person name="Churchill A.C.L."/>
            <person name="Grimwood J."/>
            <person name="Hillman B."/>
            <person name="Milgroom M.G."/>
            <person name="Pangilinan J."/>
            <person name="Smith M."/>
            <person name="Salamov A."/>
            <person name="Schmutz J."/>
            <person name="Yadav J."/>
            <person name="Grigoriev I.V."/>
            <person name="Nuss D."/>
        </authorList>
    </citation>
    <scope>NUCLEOTIDE SEQUENCE</scope>
    <source>
        <strain evidence="1">EP155</strain>
    </source>
</reference>
<protein>
    <submittedName>
        <fullName evidence="1">Uncharacterized protein</fullName>
    </submittedName>
</protein>
<accession>A0A9P4Y3C6</accession>
<keyword evidence="2" id="KW-1185">Reference proteome</keyword>
<dbReference type="EMBL" id="MU032347">
    <property type="protein sequence ID" value="KAF3765700.1"/>
    <property type="molecule type" value="Genomic_DNA"/>
</dbReference>
<name>A0A9P4Y3C6_CRYP1</name>
<dbReference type="GeneID" id="63842269"/>
<evidence type="ECO:0000313" key="2">
    <source>
        <dbReference type="Proteomes" id="UP000803844"/>
    </source>
</evidence>
<dbReference type="InterPro" id="IPR032063">
    <property type="entry name" value="MavL-like"/>
</dbReference>
<comment type="caution">
    <text evidence="1">The sequence shown here is derived from an EMBL/GenBank/DDBJ whole genome shotgun (WGS) entry which is preliminary data.</text>
</comment>
<dbReference type="Proteomes" id="UP000803844">
    <property type="component" value="Unassembled WGS sequence"/>
</dbReference>